<feature type="domain" description="Nudix hydrolase" evidence="2">
    <location>
        <begin position="28"/>
        <end position="157"/>
    </location>
</feature>
<accession>A0AAQ3Y7C0</accession>
<dbReference type="Pfam" id="PF00293">
    <property type="entry name" value="NUDIX"/>
    <property type="match status" value="1"/>
</dbReference>
<dbReference type="InterPro" id="IPR015797">
    <property type="entry name" value="NUDIX_hydrolase-like_dom_sf"/>
</dbReference>
<evidence type="ECO:0000313" key="4">
    <source>
        <dbReference type="Proteomes" id="UP000194948"/>
    </source>
</evidence>
<dbReference type="AlphaFoldDB" id="A0AAQ3Y7C0"/>
<dbReference type="InterPro" id="IPR020084">
    <property type="entry name" value="NUDIX_hydrolase_CS"/>
</dbReference>
<gene>
    <name evidence="3" type="ORF">A5821_001542</name>
</gene>
<dbReference type="PANTHER" id="PTHR10885:SF0">
    <property type="entry name" value="ISOPENTENYL-DIPHOSPHATE DELTA-ISOMERASE"/>
    <property type="match status" value="1"/>
</dbReference>
<dbReference type="PROSITE" id="PS00893">
    <property type="entry name" value="NUDIX_BOX"/>
    <property type="match status" value="1"/>
</dbReference>
<dbReference type="SUPFAM" id="SSF55811">
    <property type="entry name" value="Nudix"/>
    <property type="match status" value="1"/>
</dbReference>
<dbReference type="RefSeq" id="WP_086313987.1">
    <property type="nucleotide sequence ID" value="NZ_CP147244.1"/>
</dbReference>
<sequence>MEYMDVYTSKKQKTTKVHSRDIPMNRDDYRFVVSVLIFNSSGELLIQKRQSTKKVWSNWWDYTAGGAVIEGEELYQAAERELLEETGIVVDLKDTPSRLTVSFEEGWDEIYFVTKDVTLKELDLQEEEVSEMKWVTEKEYLTMLSQNTFIPYIYAKSIFDFYRSQSEYLH</sequence>
<evidence type="ECO:0000313" key="3">
    <source>
        <dbReference type="EMBL" id="WYK00445.1"/>
    </source>
</evidence>
<proteinExistence type="predicted"/>
<dbReference type="Proteomes" id="UP000194948">
    <property type="component" value="Chromosome"/>
</dbReference>
<dbReference type="PROSITE" id="PS51462">
    <property type="entry name" value="NUDIX"/>
    <property type="match status" value="1"/>
</dbReference>
<dbReference type="GO" id="GO:0016787">
    <property type="term" value="F:hydrolase activity"/>
    <property type="evidence" value="ECO:0007669"/>
    <property type="project" value="UniProtKB-KW"/>
</dbReference>
<name>A0AAQ3Y7C0_9ENTE</name>
<reference evidence="4" key="1">
    <citation type="submission" date="2017-05" db="EMBL/GenBank/DDBJ databases">
        <title>The Genome Sequence of EEnterococcus faecalis 9F2_4866.</title>
        <authorList>
            <consortium name="The Broad Institute Genomics Platform"/>
            <consortium name="The Broad Institute Genomic Center for Infectious Diseases"/>
            <person name="Earl A."/>
            <person name="Manson A."/>
            <person name="Schwartman J."/>
            <person name="Gilmore M."/>
            <person name="Abouelleil A."/>
            <person name="Cao P."/>
            <person name="Chapman S."/>
            <person name="Cusick C."/>
            <person name="Shea T."/>
            <person name="Young S."/>
            <person name="Neafsey D."/>
            <person name="Nusbaum C."/>
            <person name="Birren B."/>
        </authorList>
    </citation>
    <scope>NUCLEOTIDE SEQUENCE [LARGE SCALE GENOMIC DNA]</scope>
    <source>
        <strain evidence="4">7F3_DIV0205</strain>
    </source>
</reference>
<evidence type="ECO:0000256" key="1">
    <source>
        <dbReference type="ARBA" id="ARBA00022801"/>
    </source>
</evidence>
<dbReference type="PANTHER" id="PTHR10885">
    <property type="entry name" value="ISOPENTENYL-DIPHOSPHATE DELTA-ISOMERASE"/>
    <property type="match status" value="1"/>
</dbReference>
<dbReference type="EMBL" id="CP147244">
    <property type="protein sequence ID" value="WYK00445.1"/>
    <property type="molecule type" value="Genomic_DNA"/>
</dbReference>
<organism evidence="3 4">
    <name type="scientific">Candidatus Enterococcus palustris</name>
    <dbReference type="NCBI Taxonomy" id="1834189"/>
    <lineage>
        <taxon>Bacteria</taxon>
        <taxon>Bacillati</taxon>
        <taxon>Bacillota</taxon>
        <taxon>Bacilli</taxon>
        <taxon>Lactobacillales</taxon>
        <taxon>Enterococcaceae</taxon>
        <taxon>Enterococcus</taxon>
    </lineage>
</organism>
<reference evidence="3 4" key="2">
    <citation type="submission" date="2024-03" db="EMBL/GenBank/DDBJ databases">
        <title>The Genome Sequence of Enterococcus sp. DIV0205d.</title>
        <authorList>
            <consortium name="The Broad Institute Genomics Platform"/>
            <consortium name="The Broad Institute Microbial Omics Core"/>
            <consortium name="The Broad Institute Genomic Center for Infectious Diseases"/>
            <person name="Earl A."/>
            <person name="Manson A."/>
            <person name="Gilmore M."/>
            <person name="Schwartman J."/>
            <person name="Shea T."/>
            <person name="Abouelleil A."/>
            <person name="Cao P."/>
            <person name="Chapman S."/>
            <person name="Cusick C."/>
            <person name="Young S."/>
            <person name="Neafsey D."/>
            <person name="Nusbaum C."/>
            <person name="Birren B."/>
        </authorList>
    </citation>
    <scope>NUCLEOTIDE SEQUENCE [LARGE SCALE GENOMIC DNA]</scope>
    <source>
        <strain evidence="3 4">7F3_DIV0205</strain>
    </source>
</reference>
<dbReference type="CDD" id="cd04693">
    <property type="entry name" value="NUDIX_Hydrolase"/>
    <property type="match status" value="1"/>
</dbReference>
<keyword evidence="1" id="KW-0378">Hydrolase</keyword>
<dbReference type="Gene3D" id="3.90.79.10">
    <property type="entry name" value="Nucleoside Triphosphate Pyrophosphohydrolase"/>
    <property type="match status" value="1"/>
</dbReference>
<keyword evidence="4" id="KW-1185">Reference proteome</keyword>
<protein>
    <recommendedName>
        <fullName evidence="2">Nudix hydrolase domain-containing protein</fullName>
    </recommendedName>
</protein>
<dbReference type="InterPro" id="IPR000086">
    <property type="entry name" value="NUDIX_hydrolase_dom"/>
</dbReference>
<evidence type="ECO:0000259" key="2">
    <source>
        <dbReference type="PROSITE" id="PS51462"/>
    </source>
</evidence>